<organism evidence="7 8">
    <name type="scientific">Enterobacter cloacae</name>
    <dbReference type="NCBI Taxonomy" id="550"/>
    <lineage>
        <taxon>Bacteria</taxon>
        <taxon>Pseudomonadati</taxon>
        <taxon>Pseudomonadota</taxon>
        <taxon>Gammaproteobacteria</taxon>
        <taxon>Enterobacterales</taxon>
        <taxon>Enterobacteriaceae</taxon>
        <taxon>Enterobacter</taxon>
        <taxon>Enterobacter cloacae complex</taxon>
    </lineage>
</organism>
<dbReference type="EMBL" id="JAOCIY010000255">
    <property type="protein sequence ID" value="MDH1483095.1"/>
    <property type="molecule type" value="Genomic_DNA"/>
</dbReference>
<comment type="subcellular location">
    <subcellularLocation>
        <location evidence="1">Cell membrane</location>
        <topology evidence="1">Multi-pass membrane protein</topology>
    </subcellularLocation>
</comment>
<dbReference type="InterPro" id="IPR050367">
    <property type="entry name" value="APC_superfamily"/>
</dbReference>
<dbReference type="GO" id="GO:0016020">
    <property type="term" value="C:membrane"/>
    <property type="evidence" value="ECO:0007669"/>
    <property type="project" value="UniProtKB-SubCell"/>
</dbReference>
<keyword evidence="3 6" id="KW-0812">Transmembrane</keyword>
<evidence type="ECO:0000256" key="3">
    <source>
        <dbReference type="ARBA" id="ARBA00022692"/>
    </source>
</evidence>
<evidence type="ECO:0000256" key="1">
    <source>
        <dbReference type="ARBA" id="ARBA00004651"/>
    </source>
</evidence>
<dbReference type="PANTHER" id="PTHR42770">
    <property type="entry name" value="AMINO ACID TRANSPORTER-RELATED"/>
    <property type="match status" value="1"/>
</dbReference>
<dbReference type="InterPro" id="IPR002293">
    <property type="entry name" value="AA/rel_permease1"/>
</dbReference>
<comment type="caution">
    <text evidence="7">The sequence shown here is derived from an EMBL/GenBank/DDBJ whole genome shotgun (WGS) entry which is preliminary data.</text>
</comment>
<keyword evidence="4 6" id="KW-1133">Transmembrane helix</keyword>
<evidence type="ECO:0000313" key="8">
    <source>
        <dbReference type="Proteomes" id="UP001161707"/>
    </source>
</evidence>
<evidence type="ECO:0000256" key="2">
    <source>
        <dbReference type="ARBA" id="ARBA00022475"/>
    </source>
</evidence>
<feature type="transmembrane region" description="Helical" evidence="6">
    <location>
        <begin position="127"/>
        <end position="147"/>
    </location>
</feature>
<feature type="transmembrane region" description="Helical" evidence="6">
    <location>
        <begin position="72"/>
        <end position="91"/>
    </location>
</feature>
<feature type="transmembrane region" description="Helical" evidence="6">
    <location>
        <begin position="39"/>
        <end position="60"/>
    </location>
</feature>
<reference evidence="7" key="1">
    <citation type="submission" date="2022-09" db="EMBL/GenBank/DDBJ databases">
        <title>Intensive care unit water sources are persistently colonized with multi-drug resistant bacteria and are the site of extensive horizontal gene transfer of antibiotic resistance genes.</title>
        <authorList>
            <person name="Diorio-Toth L."/>
        </authorList>
    </citation>
    <scope>NUCLEOTIDE SEQUENCE</scope>
    <source>
        <strain evidence="7">GD03711</strain>
    </source>
</reference>
<keyword evidence="2" id="KW-1003">Cell membrane</keyword>
<feature type="non-terminal residue" evidence="7">
    <location>
        <position position="1"/>
    </location>
</feature>
<evidence type="ECO:0000256" key="5">
    <source>
        <dbReference type="ARBA" id="ARBA00023136"/>
    </source>
</evidence>
<sequence length="153" mass="17145">RENRWRVPSSAVWLTNISIQLFLIITFFSDYAFLLALELTSAMTLIPYLLVAAYSLKLVITRETYEQCTKGYYKDLVISVIATAYASLMIYAGGLTYVLLSAVIYAPGTLLYYIAKREQNKKIFSGTERILFTAIVLAALACIYGIINGNITI</sequence>
<gene>
    <name evidence="7" type="ORF">N5E88_27000</name>
</gene>
<evidence type="ECO:0000313" key="7">
    <source>
        <dbReference type="EMBL" id="MDH1483095.1"/>
    </source>
</evidence>
<dbReference type="AlphaFoldDB" id="A0AA42UBD2"/>
<dbReference type="Pfam" id="PF13520">
    <property type="entry name" value="AA_permease_2"/>
    <property type="match status" value="1"/>
</dbReference>
<proteinExistence type="predicted"/>
<protein>
    <submittedName>
        <fullName evidence="7">Arginine-ornithine antiporter</fullName>
    </submittedName>
</protein>
<name>A0AA42UBD2_ENTCL</name>
<dbReference type="PANTHER" id="PTHR42770:SF4">
    <property type="entry name" value="ARGININE_ORNITHINE ANTIPORTER-RELATED"/>
    <property type="match status" value="1"/>
</dbReference>
<evidence type="ECO:0000256" key="6">
    <source>
        <dbReference type="SAM" id="Phobius"/>
    </source>
</evidence>
<dbReference type="Proteomes" id="UP001161707">
    <property type="component" value="Unassembled WGS sequence"/>
</dbReference>
<evidence type="ECO:0000256" key="4">
    <source>
        <dbReference type="ARBA" id="ARBA00022989"/>
    </source>
</evidence>
<feature type="transmembrane region" description="Helical" evidence="6">
    <location>
        <begin position="12"/>
        <end position="33"/>
    </location>
</feature>
<keyword evidence="5 6" id="KW-0472">Membrane</keyword>
<accession>A0AA42UBD2</accession>